<keyword evidence="4" id="KW-0862">Zinc</keyword>
<feature type="compositionally biased region" description="Low complexity" evidence="7">
    <location>
        <begin position="424"/>
        <end position="433"/>
    </location>
</feature>
<feature type="compositionally biased region" description="Polar residues" evidence="7">
    <location>
        <begin position="249"/>
        <end position="268"/>
    </location>
</feature>
<reference evidence="9 10" key="1">
    <citation type="submission" date="2023-09" db="EMBL/GenBank/DDBJ databases">
        <title>Nesidiocoris tenuis whole genome shotgun sequence.</title>
        <authorList>
            <person name="Shibata T."/>
            <person name="Shimoda M."/>
            <person name="Kobayashi T."/>
            <person name="Uehara T."/>
        </authorList>
    </citation>
    <scope>NUCLEOTIDE SEQUENCE [LARGE SCALE GENOMIC DNA]</scope>
    <source>
        <strain evidence="9 10">Japan</strain>
    </source>
</reference>
<proteinExistence type="inferred from homology"/>
<keyword evidence="3 6" id="KW-0863">Zinc-finger</keyword>
<accession>A0ABN7AEG5</accession>
<feature type="region of interest" description="Disordered" evidence="7">
    <location>
        <begin position="375"/>
        <end position="396"/>
    </location>
</feature>
<feature type="region of interest" description="Disordered" evidence="7">
    <location>
        <begin position="116"/>
        <end position="285"/>
    </location>
</feature>
<feature type="compositionally biased region" description="Basic and acidic residues" evidence="7">
    <location>
        <begin position="89"/>
        <end position="100"/>
    </location>
</feature>
<feature type="region of interest" description="Disordered" evidence="7">
    <location>
        <begin position="413"/>
        <end position="455"/>
    </location>
</feature>
<evidence type="ECO:0000256" key="3">
    <source>
        <dbReference type="ARBA" id="ARBA00022771"/>
    </source>
</evidence>
<dbReference type="Proteomes" id="UP001307889">
    <property type="component" value="Chromosome 2"/>
</dbReference>
<feature type="compositionally biased region" description="Low complexity" evidence="7">
    <location>
        <begin position="165"/>
        <end position="175"/>
    </location>
</feature>
<evidence type="ECO:0000256" key="6">
    <source>
        <dbReference type="PROSITE-ProRule" id="PRU01371"/>
    </source>
</evidence>
<feature type="compositionally biased region" description="Low complexity" evidence="7">
    <location>
        <begin position="126"/>
        <end position="143"/>
    </location>
</feature>
<feature type="region of interest" description="Disordered" evidence="7">
    <location>
        <begin position="83"/>
        <end position="103"/>
    </location>
</feature>
<comment type="similarity">
    <text evidence="1">Belongs to the ZC2HC1 family.</text>
</comment>
<evidence type="ECO:0000256" key="7">
    <source>
        <dbReference type="SAM" id="MobiDB-lite"/>
    </source>
</evidence>
<sequence>MTIVSLDLDTSWAAKSLDLSQWYQLQDSYKLRLQNKALELKKEDDKGAGRVRQLFEERRGAGRDKSYPLEPLKRRVVSLDRLNNYKNDSTQKEHEYEQRLTKSHKVTDSTVRIDVPKRLPNLGGASLQSSFSSSYPESTTSPSRKVSEMDATKRNFAKKPQSTIGSLSKGLSGLKVSTTNDGVVEHKPSTTQRRPTPLVRSADSKTTKLPKPSTGSAYKATERDPIRENVTSPTKIHDPISKSGYSVFGSPTRSATPSSAGSVRSTTKVPEEKPKPPPQLNDGRVPCKICHRPFLPDRIPVHEKICSKSKTKKRKPFDPVKHRLVGTEAEDYIKTIKSNANKKPAPVKKSNWRKTHEEFVNSIRAAKEATNHLAKGGKLSDLPPPPPSDTSHYTQCPHCSRKFNQAAAERHIPKCADMRHNKTKPNAAKTTKPSLMSKTVSRTTRAPNAISKVRN</sequence>
<dbReference type="PANTHER" id="PTHR14649:SF1">
    <property type="entry name" value="ZINC FINGER C2HC DOMAIN-CONTAINING PROTEIN 1C"/>
    <property type="match status" value="1"/>
</dbReference>
<dbReference type="Gene3D" id="3.30.160.60">
    <property type="entry name" value="Classic Zinc Finger"/>
    <property type="match status" value="1"/>
</dbReference>
<protein>
    <submittedName>
        <fullName evidence="9">Zinc finger, C2HC-type containing 1C</fullName>
    </submittedName>
</protein>
<evidence type="ECO:0000256" key="2">
    <source>
        <dbReference type="ARBA" id="ARBA00022723"/>
    </source>
</evidence>
<dbReference type="PANTHER" id="PTHR14649">
    <property type="entry name" value="ZINC FINGER C2HC DOMAIN-CONTAINING PROTEIN 1C"/>
    <property type="match status" value="1"/>
</dbReference>
<evidence type="ECO:0000313" key="10">
    <source>
        <dbReference type="Proteomes" id="UP001307889"/>
    </source>
</evidence>
<gene>
    <name evidence="9" type="ORF">NTJ_03479</name>
</gene>
<dbReference type="EMBL" id="AP028910">
    <property type="protein sequence ID" value="BES90671.1"/>
    <property type="molecule type" value="Genomic_DNA"/>
</dbReference>
<evidence type="ECO:0000313" key="9">
    <source>
        <dbReference type="EMBL" id="BES90671.1"/>
    </source>
</evidence>
<dbReference type="Pfam" id="PF13913">
    <property type="entry name" value="zf-C2HC_2"/>
    <property type="match status" value="2"/>
</dbReference>
<keyword evidence="10" id="KW-1185">Reference proteome</keyword>
<feature type="compositionally biased region" description="Polar residues" evidence="7">
    <location>
        <begin position="434"/>
        <end position="446"/>
    </location>
</feature>
<evidence type="ECO:0000256" key="4">
    <source>
        <dbReference type="ARBA" id="ARBA00022833"/>
    </source>
</evidence>
<feature type="domain" description="C2HC/C3H-type" evidence="8">
    <location>
        <begin position="283"/>
        <end position="312"/>
    </location>
</feature>
<dbReference type="PROSITE" id="PS52027">
    <property type="entry name" value="ZF_C2HC_C3H"/>
    <property type="match status" value="2"/>
</dbReference>
<evidence type="ECO:0000256" key="1">
    <source>
        <dbReference type="ARBA" id="ARBA00010843"/>
    </source>
</evidence>
<keyword evidence="5" id="KW-0175">Coiled coil</keyword>
<dbReference type="InterPro" id="IPR026104">
    <property type="entry name" value="ZNF_C2HC_dom_1C"/>
</dbReference>
<evidence type="ECO:0000256" key="5">
    <source>
        <dbReference type="ARBA" id="ARBA00023054"/>
    </source>
</evidence>
<keyword evidence="2" id="KW-0479">Metal-binding</keyword>
<dbReference type="InterPro" id="IPR049899">
    <property type="entry name" value="Znf_C2HC_C3H"/>
</dbReference>
<evidence type="ECO:0000259" key="8">
    <source>
        <dbReference type="PROSITE" id="PS52027"/>
    </source>
</evidence>
<feature type="domain" description="C2HC/C3H-type" evidence="8">
    <location>
        <begin position="392"/>
        <end position="421"/>
    </location>
</feature>
<name>A0ABN7AEG5_9HEMI</name>
<organism evidence="9 10">
    <name type="scientific">Nesidiocoris tenuis</name>
    <dbReference type="NCBI Taxonomy" id="355587"/>
    <lineage>
        <taxon>Eukaryota</taxon>
        <taxon>Metazoa</taxon>
        <taxon>Ecdysozoa</taxon>
        <taxon>Arthropoda</taxon>
        <taxon>Hexapoda</taxon>
        <taxon>Insecta</taxon>
        <taxon>Pterygota</taxon>
        <taxon>Neoptera</taxon>
        <taxon>Paraneoptera</taxon>
        <taxon>Hemiptera</taxon>
        <taxon>Heteroptera</taxon>
        <taxon>Panheteroptera</taxon>
        <taxon>Cimicomorpha</taxon>
        <taxon>Miridae</taxon>
        <taxon>Dicyphina</taxon>
        <taxon>Nesidiocoris</taxon>
    </lineage>
</organism>